<evidence type="ECO:0008006" key="4">
    <source>
        <dbReference type="Google" id="ProtNLM"/>
    </source>
</evidence>
<protein>
    <recommendedName>
        <fullName evidence="4">Sulphur transport domain-containing protein</fullName>
    </recommendedName>
</protein>
<accession>A0A2S0ULU3</accession>
<dbReference type="Proteomes" id="UP000244496">
    <property type="component" value="Chromosome"/>
</dbReference>
<dbReference type="Pfam" id="PF20398">
    <property type="entry name" value="DUF6691"/>
    <property type="match status" value="1"/>
</dbReference>
<dbReference type="EMBL" id="CP028918">
    <property type="protein sequence ID" value="AWB48775.1"/>
    <property type="molecule type" value="Genomic_DNA"/>
</dbReference>
<sequence length="152" mass="15542">MRNLVAAFAGALFGAGLLLSGMTDTTKVQGWLDIFGDWDPTLAFVLGGAILPMALAWRIAARRGTSALGTPFPPPNRSGADARLITGSVLFGAGWALAGLCPGPALASLTFGGAGGAVFLIAMLAAMLAAPRAGRWLDRTLPPKEPPWTSAP</sequence>
<reference evidence="2 3" key="1">
    <citation type="submission" date="2018-04" db="EMBL/GenBank/DDBJ databases">
        <title>Genome sequencing of Gemmobacter.</title>
        <authorList>
            <person name="Yi H."/>
            <person name="Baek M.-G."/>
        </authorList>
    </citation>
    <scope>NUCLEOTIDE SEQUENCE [LARGE SCALE GENOMIC DNA]</scope>
    <source>
        <strain evidence="2 3">HYN0069</strain>
    </source>
</reference>
<evidence type="ECO:0000313" key="3">
    <source>
        <dbReference type="Proteomes" id="UP000244496"/>
    </source>
</evidence>
<feature type="transmembrane region" description="Helical" evidence="1">
    <location>
        <begin position="82"/>
        <end position="100"/>
    </location>
</feature>
<keyword evidence="1" id="KW-1133">Transmembrane helix</keyword>
<dbReference type="AlphaFoldDB" id="A0A2S0ULU3"/>
<gene>
    <name evidence="2" type="ORF">HYN69_09885</name>
</gene>
<dbReference type="OrthoDB" id="9790409at2"/>
<dbReference type="InterPro" id="IPR046513">
    <property type="entry name" value="DUF6691"/>
</dbReference>
<organism evidence="2 3">
    <name type="scientific">Paragemmobacter aquarius</name>
    <dbReference type="NCBI Taxonomy" id="2169400"/>
    <lineage>
        <taxon>Bacteria</taxon>
        <taxon>Pseudomonadati</taxon>
        <taxon>Pseudomonadota</taxon>
        <taxon>Alphaproteobacteria</taxon>
        <taxon>Rhodobacterales</taxon>
        <taxon>Paracoccaceae</taxon>
        <taxon>Paragemmobacter</taxon>
    </lineage>
</organism>
<proteinExistence type="predicted"/>
<dbReference type="KEGG" id="geh:HYN69_09885"/>
<evidence type="ECO:0000256" key="1">
    <source>
        <dbReference type="SAM" id="Phobius"/>
    </source>
</evidence>
<keyword evidence="3" id="KW-1185">Reference proteome</keyword>
<keyword evidence="1" id="KW-0472">Membrane</keyword>
<feature type="transmembrane region" description="Helical" evidence="1">
    <location>
        <begin position="106"/>
        <end position="130"/>
    </location>
</feature>
<feature type="transmembrane region" description="Helical" evidence="1">
    <location>
        <begin position="41"/>
        <end position="61"/>
    </location>
</feature>
<evidence type="ECO:0000313" key="2">
    <source>
        <dbReference type="EMBL" id="AWB48775.1"/>
    </source>
</evidence>
<name>A0A2S0ULU3_9RHOB</name>
<keyword evidence="1" id="KW-0812">Transmembrane</keyword>
<dbReference type="RefSeq" id="WP_108435594.1">
    <property type="nucleotide sequence ID" value="NZ_CP028918.1"/>
</dbReference>